<name>A0ABY9YRI8_9GAMM</name>
<keyword evidence="4" id="KW-1185">Reference proteome</keyword>
<reference evidence="3 4" key="1">
    <citation type="submission" date="2022-12" db="EMBL/GenBank/DDBJ databases">
        <title>Two new species, Stenotrophomonas aracearum and Stenotrophomonas oahuensis, isolated from Anthurium (Araceae family) in Hawaii.</title>
        <authorList>
            <person name="Chunag S.C."/>
            <person name="Dobhal S."/>
            <person name="Alvarez A."/>
            <person name="Arif M."/>
        </authorList>
    </citation>
    <scope>NUCLEOTIDE SEQUENCE [LARGE SCALE GENOMIC DNA]</scope>
    <source>
        <strain evidence="3 4">A5586</strain>
    </source>
</reference>
<evidence type="ECO:0000256" key="2">
    <source>
        <dbReference type="SAM" id="Phobius"/>
    </source>
</evidence>
<feature type="coiled-coil region" evidence="1">
    <location>
        <begin position="74"/>
        <end position="126"/>
    </location>
</feature>
<dbReference type="RefSeq" id="WP_311192628.1">
    <property type="nucleotide sequence ID" value="NZ_CP115541.1"/>
</dbReference>
<sequence>MNLRDLFNTVAKRAARATGRPWTFLAAVAIVVIWGVTGPVFQFNDTWQLVINTGTTIITFLMVFLIQHTQNADAAAVQIKLDELIRAVAEANNELLDLEELDEDRLEQIRREYEQMAQAARTALEKKRT</sequence>
<keyword evidence="2" id="KW-1133">Transmembrane helix</keyword>
<keyword evidence="2" id="KW-0472">Membrane</keyword>
<dbReference type="InterPro" id="IPR007251">
    <property type="entry name" value="Iron_permease_Fet4"/>
</dbReference>
<organism evidence="3 4">
    <name type="scientific">Stenotrophomonas oahuensis</name>
    <dbReference type="NCBI Taxonomy" id="3003271"/>
    <lineage>
        <taxon>Bacteria</taxon>
        <taxon>Pseudomonadati</taxon>
        <taxon>Pseudomonadota</taxon>
        <taxon>Gammaproteobacteria</taxon>
        <taxon>Lysobacterales</taxon>
        <taxon>Lysobacteraceae</taxon>
        <taxon>Stenotrophomonas</taxon>
    </lineage>
</organism>
<evidence type="ECO:0000313" key="3">
    <source>
        <dbReference type="EMBL" id="WNH53481.1"/>
    </source>
</evidence>
<feature type="transmembrane region" description="Helical" evidence="2">
    <location>
        <begin position="47"/>
        <end position="66"/>
    </location>
</feature>
<dbReference type="EMBL" id="CP115541">
    <property type="protein sequence ID" value="WNH53481.1"/>
    <property type="molecule type" value="Genomic_DNA"/>
</dbReference>
<dbReference type="Proteomes" id="UP001302072">
    <property type="component" value="Chromosome"/>
</dbReference>
<keyword evidence="2" id="KW-0812">Transmembrane</keyword>
<proteinExistence type="predicted"/>
<gene>
    <name evidence="3" type="ORF">PDM29_04155</name>
</gene>
<accession>A0ABY9YRI8</accession>
<evidence type="ECO:0000256" key="1">
    <source>
        <dbReference type="SAM" id="Coils"/>
    </source>
</evidence>
<evidence type="ECO:0000313" key="4">
    <source>
        <dbReference type="Proteomes" id="UP001302072"/>
    </source>
</evidence>
<feature type="transmembrane region" description="Helical" evidence="2">
    <location>
        <begin position="21"/>
        <end position="41"/>
    </location>
</feature>
<dbReference type="Pfam" id="PF04120">
    <property type="entry name" value="Iron_permease"/>
    <property type="match status" value="1"/>
</dbReference>
<protein>
    <submittedName>
        <fullName evidence="3">Low affinity iron permease family protein</fullName>
    </submittedName>
</protein>
<keyword evidence="1" id="KW-0175">Coiled coil</keyword>